<accession>A0A1L9S224</accession>
<organism evidence="1 2">
    <name type="scientific">Aspergillus wentii DTO 134E9</name>
    <dbReference type="NCBI Taxonomy" id="1073089"/>
    <lineage>
        <taxon>Eukaryota</taxon>
        <taxon>Fungi</taxon>
        <taxon>Dikarya</taxon>
        <taxon>Ascomycota</taxon>
        <taxon>Pezizomycotina</taxon>
        <taxon>Eurotiomycetes</taxon>
        <taxon>Eurotiomycetidae</taxon>
        <taxon>Eurotiales</taxon>
        <taxon>Aspergillaceae</taxon>
        <taxon>Aspergillus</taxon>
        <taxon>Aspergillus subgen. Cremei</taxon>
    </lineage>
</organism>
<dbReference type="STRING" id="1073089.A0A1L9S224"/>
<dbReference type="GeneID" id="63749919"/>
<name>A0A1L9S224_ASPWE</name>
<gene>
    <name evidence="1" type="ORF">ASPWEDRAFT_34701</name>
</gene>
<protein>
    <submittedName>
        <fullName evidence="1">Uncharacterized protein</fullName>
    </submittedName>
</protein>
<sequence length="146" mass="16386">MKSSSLLKIGLGDPDDPNAMIWEEMTKQTWDHSNYRWEMTIHPPSGHPERRSFLWKRTHSVGVEESMPAKLSQRNFKLVDERTGELLAVYANNGAKSWKKAGKLQINKDFGRDWDTMVLLTGLSLLEKERRRSRNSSGGGGGGGGG</sequence>
<reference evidence="2" key="1">
    <citation type="journal article" date="2017" name="Genome Biol.">
        <title>Comparative genomics reveals high biological diversity and specific adaptations in the industrially and medically important fungal genus Aspergillus.</title>
        <authorList>
            <person name="de Vries R.P."/>
            <person name="Riley R."/>
            <person name="Wiebenga A."/>
            <person name="Aguilar-Osorio G."/>
            <person name="Amillis S."/>
            <person name="Uchima C.A."/>
            <person name="Anderluh G."/>
            <person name="Asadollahi M."/>
            <person name="Askin M."/>
            <person name="Barry K."/>
            <person name="Battaglia E."/>
            <person name="Bayram O."/>
            <person name="Benocci T."/>
            <person name="Braus-Stromeyer S.A."/>
            <person name="Caldana C."/>
            <person name="Canovas D."/>
            <person name="Cerqueira G.C."/>
            <person name="Chen F."/>
            <person name="Chen W."/>
            <person name="Choi C."/>
            <person name="Clum A."/>
            <person name="Dos Santos R.A."/>
            <person name="Damasio A.R."/>
            <person name="Diallinas G."/>
            <person name="Emri T."/>
            <person name="Fekete E."/>
            <person name="Flipphi M."/>
            <person name="Freyberg S."/>
            <person name="Gallo A."/>
            <person name="Gournas C."/>
            <person name="Habgood R."/>
            <person name="Hainaut M."/>
            <person name="Harispe M.L."/>
            <person name="Henrissat B."/>
            <person name="Hilden K.S."/>
            <person name="Hope R."/>
            <person name="Hossain A."/>
            <person name="Karabika E."/>
            <person name="Karaffa L."/>
            <person name="Karanyi Z."/>
            <person name="Krasevec N."/>
            <person name="Kuo A."/>
            <person name="Kusch H."/>
            <person name="LaButti K."/>
            <person name="Lagendijk E.L."/>
            <person name="Lapidus A."/>
            <person name="Levasseur A."/>
            <person name="Lindquist E."/>
            <person name="Lipzen A."/>
            <person name="Logrieco A.F."/>
            <person name="MacCabe A."/>
            <person name="Maekelae M.R."/>
            <person name="Malavazi I."/>
            <person name="Melin P."/>
            <person name="Meyer V."/>
            <person name="Mielnichuk N."/>
            <person name="Miskei M."/>
            <person name="Molnar A.P."/>
            <person name="Mule G."/>
            <person name="Ngan C.Y."/>
            <person name="Orejas M."/>
            <person name="Orosz E."/>
            <person name="Ouedraogo J.P."/>
            <person name="Overkamp K.M."/>
            <person name="Park H.-S."/>
            <person name="Perrone G."/>
            <person name="Piumi F."/>
            <person name="Punt P.J."/>
            <person name="Ram A.F."/>
            <person name="Ramon A."/>
            <person name="Rauscher S."/>
            <person name="Record E."/>
            <person name="Riano-Pachon D.M."/>
            <person name="Robert V."/>
            <person name="Roehrig J."/>
            <person name="Ruller R."/>
            <person name="Salamov A."/>
            <person name="Salih N.S."/>
            <person name="Samson R.A."/>
            <person name="Sandor E."/>
            <person name="Sanguinetti M."/>
            <person name="Schuetze T."/>
            <person name="Sepcic K."/>
            <person name="Shelest E."/>
            <person name="Sherlock G."/>
            <person name="Sophianopoulou V."/>
            <person name="Squina F.M."/>
            <person name="Sun H."/>
            <person name="Susca A."/>
            <person name="Todd R.B."/>
            <person name="Tsang A."/>
            <person name="Unkles S.E."/>
            <person name="van de Wiele N."/>
            <person name="van Rossen-Uffink D."/>
            <person name="Oliveira J.V."/>
            <person name="Vesth T.C."/>
            <person name="Visser J."/>
            <person name="Yu J.-H."/>
            <person name="Zhou M."/>
            <person name="Andersen M.R."/>
            <person name="Archer D.B."/>
            <person name="Baker S.E."/>
            <person name="Benoit I."/>
            <person name="Brakhage A.A."/>
            <person name="Braus G.H."/>
            <person name="Fischer R."/>
            <person name="Frisvad J.C."/>
            <person name="Goldman G.H."/>
            <person name="Houbraken J."/>
            <person name="Oakley B."/>
            <person name="Pocsi I."/>
            <person name="Scazzocchio C."/>
            <person name="Seiboth B."/>
            <person name="vanKuyk P.A."/>
            <person name="Wortman J."/>
            <person name="Dyer P.S."/>
            <person name="Grigoriev I.V."/>
        </authorList>
    </citation>
    <scope>NUCLEOTIDE SEQUENCE [LARGE SCALE GENOMIC DNA]</scope>
    <source>
        <strain evidence="2">DTO 134E9</strain>
    </source>
</reference>
<proteinExistence type="predicted"/>
<dbReference type="OrthoDB" id="3431997at2759"/>
<evidence type="ECO:0000313" key="2">
    <source>
        <dbReference type="Proteomes" id="UP000184383"/>
    </source>
</evidence>
<dbReference type="VEuPathDB" id="FungiDB:ASPWEDRAFT_34701"/>
<dbReference type="AlphaFoldDB" id="A0A1L9S224"/>
<evidence type="ECO:0000313" key="1">
    <source>
        <dbReference type="EMBL" id="OJJ41203.1"/>
    </source>
</evidence>
<keyword evidence="2" id="KW-1185">Reference proteome</keyword>
<dbReference type="RefSeq" id="XP_040694879.1">
    <property type="nucleotide sequence ID" value="XM_040834071.1"/>
</dbReference>
<dbReference type="EMBL" id="KV878209">
    <property type="protein sequence ID" value="OJJ41203.1"/>
    <property type="molecule type" value="Genomic_DNA"/>
</dbReference>
<dbReference type="Proteomes" id="UP000184383">
    <property type="component" value="Unassembled WGS sequence"/>
</dbReference>